<proteinExistence type="predicted"/>
<reference evidence="3" key="1">
    <citation type="submission" date="2017-10" db="EMBL/GenBank/DDBJ databases">
        <title>Rapid genome shrinkage in a self-fertile nematode reveals novel sperm competition proteins.</title>
        <authorList>
            <person name="Yin D."/>
            <person name="Schwarz E.M."/>
            <person name="Thomas C.G."/>
            <person name="Felde R.L."/>
            <person name="Korf I.F."/>
            <person name="Cutter A.D."/>
            <person name="Schartner C.M."/>
            <person name="Ralston E.J."/>
            <person name="Meyer B.J."/>
            <person name="Haag E.S."/>
        </authorList>
    </citation>
    <scope>NUCLEOTIDE SEQUENCE [LARGE SCALE GENOMIC DNA]</scope>
    <source>
        <strain evidence="3">JU1422</strain>
    </source>
</reference>
<feature type="region of interest" description="Disordered" evidence="1">
    <location>
        <begin position="117"/>
        <end position="159"/>
    </location>
</feature>
<feature type="compositionally biased region" description="Polar residues" evidence="1">
    <location>
        <begin position="135"/>
        <end position="151"/>
    </location>
</feature>
<accession>A0A2G5SXB7</accession>
<sequence length="159" mass="17220">MDGSGQSGTLHIRQQLFPPAVAETEKILTTLNGVREPKCPNALWKVKECYPIKKTIVEDVMITRMRIEFTKGAMEQCISDGNNSIVLVNKKIFYGTATPPRIREGASGHLCSEAPARTTVTRNPQARETCGTGEDTPSSHGPPGSTVSVQLAQPDKIGE</sequence>
<organism evidence="2 3">
    <name type="scientific">Caenorhabditis nigoni</name>
    <dbReference type="NCBI Taxonomy" id="1611254"/>
    <lineage>
        <taxon>Eukaryota</taxon>
        <taxon>Metazoa</taxon>
        <taxon>Ecdysozoa</taxon>
        <taxon>Nematoda</taxon>
        <taxon>Chromadorea</taxon>
        <taxon>Rhabditida</taxon>
        <taxon>Rhabditina</taxon>
        <taxon>Rhabditomorpha</taxon>
        <taxon>Rhabditoidea</taxon>
        <taxon>Rhabditidae</taxon>
        <taxon>Peloderinae</taxon>
        <taxon>Caenorhabditis</taxon>
    </lineage>
</organism>
<dbReference type="Proteomes" id="UP000230233">
    <property type="component" value="Chromosome X"/>
</dbReference>
<evidence type="ECO:0000256" key="1">
    <source>
        <dbReference type="SAM" id="MobiDB-lite"/>
    </source>
</evidence>
<evidence type="ECO:0000313" key="3">
    <source>
        <dbReference type="Proteomes" id="UP000230233"/>
    </source>
</evidence>
<protein>
    <submittedName>
        <fullName evidence="2">Uncharacterized protein</fullName>
    </submittedName>
</protein>
<keyword evidence="3" id="KW-1185">Reference proteome</keyword>
<gene>
    <name evidence="2" type="primary">Cnig_chr_X.g25032</name>
    <name evidence="2" type="ORF">B9Z55_025032</name>
</gene>
<dbReference type="AlphaFoldDB" id="A0A2G5SXB7"/>
<evidence type="ECO:0000313" key="2">
    <source>
        <dbReference type="EMBL" id="PIC19501.1"/>
    </source>
</evidence>
<dbReference type="EMBL" id="PDUG01000006">
    <property type="protein sequence ID" value="PIC19501.1"/>
    <property type="molecule type" value="Genomic_DNA"/>
</dbReference>
<comment type="caution">
    <text evidence="2">The sequence shown here is derived from an EMBL/GenBank/DDBJ whole genome shotgun (WGS) entry which is preliminary data.</text>
</comment>
<name>A0A2G5SXB7_9PELO</name>